<keyword evidence="6" id="KW-0812">Transmembrane</keyword>
<proteinExistence type="inferred from homology"/>
<dbReference type="InterPro" id="IPR025691">
    <property type="entry name" value="GspL_pp_dom"/>
</dbReference>
<name>A0A081NFD5_9GAMM</name>
<dbReference type="Gene3D" id="3.30.420.380">
    <property type="match status" value="1"/>
</dbReference>
<keyword evidence="4" id="KW-1003">Cell membrane</keyword>
<dbReference type="GO" id="GO:0015628">
    <property type="term" value="P:protein secretion by the type II secretion system"/>
    <property type="evidence" value="ECO:0007669"/>
    <property type="project" value="InterPro"/>
</dbReference>
<dbReference type="CDD" id="cd24017">
    <property type="entry name" value="ASKHA_T2SSL_N"/>
    <property type="match status" value="1"/>
</dbReference>
<evidence type="ECO:0000256" key="4">
    <source>
        <dbReference type="ARBA" id="ARBA00022475"/>
    </source>
</evidence>
<evidence type="ECO:0008006" key="14">
    <source>
        <dbReference type="Google" id="ProtNLM"/>
    </source>
</evidence>
<feature type="domain" description="GspL periplasmic" evidence="11">
    <location>
        <begin position="302"/>
        <end position="470"/>
    </location>
</feature>
<keyword evidence="8" id="KW-1133">Transmembrane helix</keyword>
<evidence type="ECO:0000256" key="9">
    <source>
        <dbReference type="ARBA" id="ARBA00023136"/>
    </source>
</evidence>
<dbReference type="InterPro" id="IPR024230">
    <property type="entry name" value="GspL_cyto_dom"/>
</dbReference>
<comment type="subcellular location">
    <subcellularLocation>
        <location evidence="1">Cell inner membrane</location>
        <topology evidence="1">Single-pass membrane protein</topology>
    </subcellularLocation>
</comment>
<dbReference type="eggNOG" id="COG3297">
    <property type="taxonomic scope" value="Bacteria"/>
</dbReference>
<dbReference type="RefSeq" id="WP_034837105.1">
    <property type="nucleotide sequence ID" value="NZ_JOKH01000003.1"/>
</dbReference>
<evidence type="ECO:0000256" key="3">
    <source>
        <dbReference type="ARBA" id="ARBA00022448"/>
    </source>
</evidence>
<accession>A0A081NFD5</accession>
<evidence type="ECO:0000256" key="6">
    <source>
        <dbReference type="ARBA" id="ARBA00022692"/>
    </source>
</evidence>
<organism evidence="12 13">
    <name type="scientific">Endozoicomonas numazuensis</name>
    <dbReference type="NCBI Taxonomy" id="1137799"/>
    <lineage>
        <taxon>Bacteria</taxon>
        <taxon>Pseudomonadati</taxon>
        <taxon>Pseudomonadota</taxon>
        <taxon>Gammaproteobacteria</taxon>
        <taxon>Oceanospirillales</taxon>
        <taxon>Endozoicomonadaceae</taxon>
        <taxon>Endozoicomonas</taxon>
    </lineage>
</organism>
<sequence length="470" mass="52358">MKNILLIRIPPPISRIEPDTRVQWGAFAGNGQLLGDVHISELREVKKDWIQFVVQQPDNKELDETALEDEMPDQVVILLPGTLVMHRQLPINSGQRKHLSTALPFMIEESLADDIESMHLASYLHRKRDQVSVSAVPHEQMQSLLACLDEQGFSAQQVMAELQFVNAQPQELNLLLENDTVILSAPDQSSVCLDYEALKFVLSHWGEKASDTILQTDADSTTEESTALVNARMKFADGLVPLATDKQEQVKQWLDESGWLVEEDPLTGSAFEYLAELYFSSMRSAELVDLRHGPYQCPKRASRKLRRWKPFALVASVWLLLELGLKVGEGVLLHQQAQDYWQNNAALYLEVFPQDQQVLEAKTQSVGSINLKSRMESRLKSVGQKAGGEPFLPLLQQVSAVSSALPDLKLKPVSMDFNEASGKLVLELKADNLEGVDKLLAAVKSSGLSARLDSANQEKTGVNARMTIGR</sequence>
<comment type="caution">
    <text evidence="12">The sequence shown here is derived from an EMBL/GenBank/DDBJ whole genome shotgun (WGS) entry which is preliminary data.</text>
</comment>
<dbReference type="Gene3D" id="3.30.1360.100">
    <property type="entry name" value="General secretion pathway protein M, EpsM"/>
    <property type="match status" value="1"/>
</dbReference>
<dbReference type="Proteomes" id="UP000028073">
    <property type="component" value="Unassembled WGS sequence"/>
</dbReference>
<dbReference type="GO" id="GO:0015627">
    <property type="term" value="C:type II protein secretion system complex"/>
    <property type="evidence" value="ECO:0007669"/>
    <property type="project" value="InterPro"/>
</dbReference>
<evidence type="ECO:0000256" key="8">
    <source>
        <dbReference type="ARBA" id="ARBA00022989"/>
    </source>
</evidence>
<evidence type="ECO:0000259" key="10">
    <source>
        <dbReference type="Pfam" id="PF05134"/>
    </source>
</evidence>
<evidence type="ECO:0000313" key="13">
    <source>
        <dbReference type="Proteomes" id="UP000028073"/>
    </source>
</evidence>
<comment type="similarity">
    <text evidence="2">Belongs to the GSP L family.</text>
</comment>
<dbReference type="STRING" id="1137799.GZ78_14990"/>
<feature type="domain" description="GspL cytoplasmic actin-ATPase-like" evidence="10">
    <location>
        <begin position="61"/>
        <end position="202"/>
    </location>
</feature>
<dbReference type="GO" id="GO:0009276">
    <property type="term" value="C:Gram-negative-bacterium-type cell wall"/>
    <property type="evidence" value="ECO:0007669"/>
    <property type="project" value="InterPro"/>
</dbReference>
<keyword evidence="3" id="KW-0813">Transport</keyword>
<evidence type="ECO:0000259" key="11">
    <source>
        <dbReference type="Pfam" id="PF12693"/>
    </source>
</evidence>
<evidence type="ECO:0000313" key="12">
    <source>
        <dbReference type="EMBL" id="KEQ17158.1"/>
    </source>
</evidence>
<dbReference type="AlphaFoldDB" id="A0A081NFD5"/>
<dbReference type="GO" id="GO:0005886">
    <property type="term" value="C:plasma membrane"/>
    <property type="evidence" value="ECO:0007669"/>
    <property type="project" value="UniProtKB-SubCell"/>
</dbReference>
<reference evidence="12 13" key="1">
    <citation type="submission" date="2014-06" db="EMBL/GenBank/DDBJ databases">
        <title>Whole Genome Sequences of Three Symbiotic Endozoicomonas Bacteria.</title>
        <authorList>
            <person name="Neave M.J."/>
            <person name="Apprill A."/>
            <person name="Voolstra C.R."/>
        </authorList>
    </citation>
    <scope>NUCLEOTIDE SEQUENCE [LARGE SCALE GENOMIC DNA]</scope>
    <source>
        <strain evidence="12 13">DSM 25634</strain>
    </source>
</reference>
<keyword evidence="7" id="KW-0653">Protein transport</keyword>
<protein>
    <recommendedName>
        <fullName evidence="14">Type II secretion system protein L</fullName>
    </recommendedName>
</protein>
<keyword evidence="9" id="KW-0472">Membrane</keyword>
<gene>
    <name evidence="12" type="ORF">GZ78_14990</name>
</gene>
<dbReference type="Pfam" id="PF12693">
    <property type="entry name" value="GspL_C"/>
    <property type="match status" value="1"/>
</dbReference>
<evidence type="ECO:0000256" key="5">
    <source>
        <dbReference type="ARBA" id="ARBA00022519"/>
    </source>
</evidence>
<dbReference type="EMBL" id="JOKH01000003">
    <property type="protein sequence ID" value="KEQ17158.1"/>
    <property type="molecule type" value="Genomic_DNA"/>
</dbReference>
<evidence type="ECO:0000256" key="1">
    <source>
        <dbReference type="ARBA" id="ARBA00004377"/>
    </source>
</evidence>
<evidence type="ECO:0000256" key="2">
    <source>
        <dbReference type="ARBA" id="ARBA00005318"/>
    </source>
</evidence>
<evidence type="ECO:0000256" key="7">
    <source>
        <dbReference type="ARBA" id="ARBA00022927"/>
    </source>
</evidence>
<dbReference type="Pfam" id="PF05134">
    <property type="entry name" value="T2SSL"/>
    <property type="match status" value="1"/>
</dbReference>
<keyword evidence="5" id="KW-0997">Cell inner membrane</keyword>
<dbReference type="OrthoDB" id="7011844at2"/>
<dbReference type="InterPro" id="IPR007812">
    <property type="entry name" value="T2SS_protein-GspL"/>
</dbReference>
<dbReference type="InterPro" id="IPR043129">
    <property type="entry name" value="ATPase_NBD"/>
</dbReference>
<dbReference type="NCBIfam" id="TIGR01709">
    <property type="entry name" value="typeII_sec_gspL"/>
    <property type="match status" value="1"/>
</dbReference>
<keyword evidence="13" id="KW-1185">Reference proteome</keyword>
<dbReference type="SUPFAM" id="SSF53067">
    <property type="entry name" value="Actin-like ATPase domain"/>
    <property type="match status" value="1"/>
</dbReference>